<dbReference type="InParanoid" id="A0A6L2PIZ4"/>
<dbReference type="OrthoDB" id="2194416at2759"/>
<accession>A0A6L2PIZ4</accession>
<name>A0A6L2PIZ4_COPFO</name>
<evidence type="ECO:0000313" key="2">
    <source>
        <dbReference type="Proteomes" id="UP000502823"/>
    </source>
</evidence>
<dbReference type="AlphaFoldDB" id="A0A6L2PIZ4"/>
<protein>
    <submittedName>
        <fullName evidence="1">Uncharacterized protein</fullName>
    </submittedName>
</protein>
<reference evidence="2" key="1">
    <citation type="submission" date="2020-01" db="EMBL/GenBank/DDBJ databases">
        <title>Draft genome sequence of the Termite Coptotermes fromosanus.</title>
        <authorList>
            <person name="Itakura S."/>
            <person name="Yosikawa Y."/>
            <person name="Umezawa K."/>
        </authorList>
    </citation>
    <scope>NUCLEOTIDE SEQUENCE [LARGE SCALE GENOMIC DNA]</scope>
</reference>
<comment type="caution">
    <text evidence="1">The sequence shown here is derived from an EMBL/GenBank/DDBJ whole genome shotgun (WGS) entry which is preliminary data.</text>
</comment>
<dbReference type="Proteomes" id="UP000502823">
    <property type="component" value="Unassembled WGS sequence"/>
</dbReference>
<sequence>MKLFDQLLTENFGDLVLFALGLTFMLPKTSNTEDQTKYCTTACLATLYKLLTSSITCKAQINSESNNRLTEEQKECHLASKQCKDQLTIDSVVMKPAEVVMRNIFTAFKASDSIPHTWLQETLYIYIVHP</sequence>
<organism evidence="1 2">
    <name type="scientific">Coptotermes formosanus</name>
    <name type="common">Formosan subterranean termite</name>
    <dbReference type="NCBI Taxonomy" id="36987"/>
    <lineage>
        <taxon>Eukaryota</taxon>
        <taxon>Metazoa</taxon>
        <taxon>Ecdysozoa</taxon>
        <taxon>Arthropoda</taxon>
        <taxon>Hexapoda</taxon>
        <taxon>Insecta</taxon>
        <taxon>Pterygota</taxon>
        <taxon>Neoptera</taxon>
        <taxon>Polyneoptera</taxon>
        <taxon>Dictyoptera</taxon>
        <taxon>Blattodea</taxon>
        <taxon>Blattoidea</taxon>
        <taxon>Termitoidae</taxon>
        <taxon>Rhinotermitidae</taxon>
        <taxon>Coptotermes</taxon>
    </lineage>
</organism>
<evidence type="ECO:0000313" key="1">
    <source>
        <dbReference type="EMBL" id="GFG30565.1"/>
    </source>
</evidence>
<proteinExistence type="predicted"/>
<dbReference type="EMBL" id="BLKM01000233">
    <property type="protein sequence ID" value="GFG30565.1"/>
    <property type="molecule type" value="Genomic_DNA"/>
</dbReference>
<keyword evidence="2" id="KW-1185">Reference proteome</keyword>
<gene>
    <name evidence="1" type="ORF">Cfor_10846</name>
</gene>